<feature type="region of interest" description="Disordered" evidence="1">
    <location>
        <begin position="32"/>
        <end position="69"/>
    </location>
</feature>
<evidence type="ECO:0000256" key="1">
    <source>
        <dbReference type="SAM" id="MobiDB-lite"/>
    </source>
</evidence>
<dbReference type="PROSITE" id="PS51257">
    <property type="entry name" value="PROKAR_LIPOPROTEIN"/>
    <property type="match status" value="1"/>
</dbReference>
<keyword evidence="2" id="KW-0732">Signal</keyword>
<dbReference type="AlphaFoldDB" id="A0A4Y6I7E0"/>
<feature type="signal peptide" evidence="2">
    <location>
        <begin position="1"/>
        <end position="21"/>
    </location>
</feature>
<reference evidence="3 4" key="1">
    <citation type="submission" date="2019-06" db="EMBL/GenBank/DDBJ databases">
        <title>Mycoplasma nasistruthionis sp. nov. str Ms03.</title>
        <authorList>
            <person name="Botes A."/>
        </authorList>
    </citation>
    <scope>NUCLEOTIDE SEQUENCE [LARGE SCALE GENOMIC DNA]</scope>
    <source>
        <strain evidence="3 4">Ms03</strain>
    </source>
</reference>
<accession>A0A4Y6I7E0</accession>
<protein>
    <recommendedName>
        <fullName evidence="5">Variable surface lipoprotein</fullName>
    </recommendedName>
</protein>
<organism evidence="3 4">
    <name type="scientific">Mycoplasma nasistruthionis</name>
    <dbReference type="NCBI Taxonomy" id="353852"/>
    <lineage>
        <taxon>Bacteria</taxon>
        <taxon>Bacillati</taxon>
        <taxon>Mycoplasmatota</taxon>
        <taxon>Mollicutes</taxon>
        <taxon>Mycoplasmataceae</taxon>
        <taxon>Mycoplasma</taxon>
    </lineage>
</organism>
<evidence type="ECO:0000313" key="3">
    <source>
        <dbReference type="EMBL" id="QDF65157.1"/>
    </source>
</evidence>
<name>A0A4Y6I7E0_9MOLU</name>
<evidence type="ECO:0000256" key="2">
    <source>
        <dbReference type="SAM" id="SignalP"/>
    </source>
</evidence>
<evidence type="ECO:0008006" key="5">
    <source>
        <dbReference type="Google" id="ProtNLM"/>
    </source>
</evidence>
<dbReference type="EMBL" id="CP041147">
    <property type="protein sequence ID" value="QDF65157.1"/>
    <property type="molecule type" value="Genomic_DNA"/>
</dbReference>
<feature type="chain" id="PRO_5021297691" description="Variable surface lipoprotein" evidence="2">
    <location>
        <begin position="22"/>
        <end position="69"/>
    </location>
</feature>
<keyword evidence="4" id="KW-1185">Reference proteome</keyword>
<dbReference type="Proteomes" id="UP000315201">
    <property type="component" value="Chromosome"/>
</dbReference>
<feature type="compositionally biased region" description="Basic and acidic residues" evidence="1">
    <location>
        <begin position="33"/>
        <end position="69"/>
    </location>
</feature>
<gene>
    <name evidence="3" type="ORF">FIV53_02575</name>
</gene>
<dbReference type="RefSeq" id="WP_208664706.1">
    <property type="nucleotide sequence ID" value="NZ_CP041147.1"/>
</dbReference>
<sequence length="69" mass="7708">MNKLTKIKGILLILSSTTVLTTLSTSCVNLKSESNKEIKTENPKSKPNNDEKVAKPIIDKTPKKSKEFY</sequence>
<evidence type="ECO:0000313" key="4">
    <source>
        <dbReference type="Proteomes" id="UP000315201"/>
    </source>
</evidence>
<proteinExistence type="predicted"/>